<dbReference type="Gene3D" id="2.115.10.20">
    <property type="entry name" value="Glycosyl hydrolase domain, family 43"/>
    <property type="match status" value="2"/>
</dbReference>
<name>A0A9P9WC54_9PEZI</name>
<dbReference type="GO" id="GO:0005975">
    <property type="term" value="P:carbohydrate metabolic process"/>
    <property type="evidence" value="ECO:0007669"/>
    <property type="project" value="InterPro"/>
</dbReference>
<feature type="active site" description="Proton donor" evidence="6">
    <location>
        <position position="544"/>
    </location>
</feature>
<protein>
    <recommendedName>
        <fullName evidence="5">Endo-1,5-alpha-L-arabinanase A</fullName>
    </recommendedName>
</protein>
<dbReference type="InterPro" id="IPR023296">
    <property type="entry name" value="Glyco_hydro_beta-prop_sf"/>
</dbReference>
<evidence type="ECO:0000256" key="2">
    <source>
        <dbReference type="ARBA" id="ARBA00009865"/>
    </source>
</evidence>
<gene>
    <name evidence="9" type="ORF">JX265_011599</name>
</gene>
<dbReference type="Pfam" id="PF04616">
    <property type="entry name" value="Glyco_hydro_43"/>
    <property type="match status" value="2"/>
</dbReference>
<comment type="pathway">
    <text evidence="1">Glycan metabolism; L-arabinan degradation.</text>
</comment>
<evidence type="ECO:0000256" key="8">
    <source>
        <dbReference type="SAM" id="SignalP"/>
    </source>
</evidence>
<dbReference type="GO" id="GO:0004553">
    <property type="term" value="F:hydrolase activity, hydrolyzing O-glycosyl compounds"/>
    <property type="evidence" value="ECO:0007669"/>
    <property type="project" value="InterPro"/>
</dbReference>
<evidence type="ECO:0000256" key="7">
    <source>
        <dbReference type="PIRSR" id="PIRSR606710-2"/>
    </source>
</evidence>
<comment type="similarity">
    <text evidence="2">Belongs to the glycosyl hydrolase 43 family.</text>
</comment>
<reference evidence="9" key="1">
    <citation type="submission" date="2021-03" db="EMBL/GenBank/DDBJ databases">
        <title>Revisited historic fungal species revealed as producer of novel bioactive compounds through whole genome sequencing and comparative genomics.</title>
        <authorList>
            <person name="Vignolle G.A."/>
            <person name="Hochenegger N."/>
            <person name="Mach R.L."/>
            <person name="Mach-Aigner A.R."/>
            <person name="Javad Rahimi M."/>
            <person name="Salim K.A."/>
            <person name="Chan C.M."/>
            <person name="Lim L.B.L."/>
            <person name="Cai F."/>
            <person name="Druzhinina I.S."/>
            <person name="U'Ren J.M."/>
            <person name="Derntl C."/>
        </authorList>
    </citation>
    <scope>NUCLEOTIDE SEQUENCE</scope>
    <source>
        <strain evidence="9">TUCIM 5799</strain>
    </source>
</reference>
<dbReference type="InterPro" id="IPR006710">
    <property type="entry name" value="Glyco_hydro_43"/>
</dbReference>
<dbReference type="AlphaFoldDB" id="A0A9P9WC54"/>
<feature type="site" description="Important for catalytic activity, responsible for pKa modulation of the active site Glu and correct orientation of both the proton donor and substrate" evidence="7">
    <location>
        <position position="495"/>
    </location>
</feature>
<dbReference type="CDD" id="cd08983">
    <property type="entry name" value="GH43_Bt3655-like"/>
    <property type="match status" value="1"/>
</dbReference>
<evidence type="ECO:0000256" key="6">
    <source>
        <dbReference type="PIRSR" id="PIRSR606710-1"/>
    </source>
</evidence>
<feature type="chain" id="PRO_5040374425" description="Endo-1,5-alpha-L-arabinanase A" evidence="8">
    <location>
        <begin position="23"/>
        <end position="664"/>
    </location>
</feature>
<keyword evidence="4" id="KW-0326">Glycosidase</keyword>
<proteinExistence type="inferred from homology"/>
<dbReference type="CDD" id="cd18828">
    <property type="entry name" value="GH43_BT3675-like"/>
    <property type="match status" value="1"/>
</dbReference>
<dbReference type="PANTHER" id="PTHR43301:SF3">
    <property type="entry name" value="ARABINAN ENDO-1,5-ALPHA-L-ARABINOSIDASE A-RELATED"/>
    <property type="match status" value="1"/>
</dbReference>
<evidence type="ECO:0000256" key="1">
    <source>
        <dbReference type="ARBA" id="ARBA00004834"/>
    </source>
</evidence>
<dbReference type="InterPro" id="IPR050727">
    <property type="entry name" value="GH43_arabinanases"/>
</dbReference>
<keyword evidence="3" id="KW-0378">Hydrolase</keyword>
<feature type="active site" description="Proton acceptor" evidence="6">
    <location>
        <position position="372"/>
    </location>
</feature>
<evidence type="ECO:0000313" key="9">
    <source>
        <dbReference type="EMBL" id="KAI1856352.1"/>
    </source>
</evidence>
<dbReference type="SUPFAM" id="SSF75005">
    <property type="entry name" value="Arabinanase/levansucrase/invertase"/>
    <property type="match status" value="2"/>
</dbReference>
<evidence type="ECO:0000313" key="10">
    <source>
        <dbReference type="Proteomes" id="UP000829685"/>
    </source>
</evidence>
<evidence type="ECO:0000256" key="3">
    <source>
        <dbReference type="ARBA" id="ARBA00022801"/>
    </source>
</evidence>
<keyword evidence="10" id="KW-1185">Reference proteome</keyword>
<organism evidence="9 10">
    <name type="scientific">Neoarthrinium moseri</name>
    <dbReference type="NCBI Taxonomy" id="1658444"/>
    <lineage>
        <taxon>Eukaryota</taxon>
        <taxon>Fungi</taxon>
        <taxon>Dikarya</taxon>
        <taxon>Ascomycota</taxon>
        <taxon>Pezizomycotina</taxon>
        <taxon>Sordariomycetes</taxon>
        <taxon>Xylariomycetidae</taxon>
        <taxon>Amphisphaeriales</taxon>
        <taxon>Apiosporaceae</taxon>
        <taxon>Neoarthrinium</taxon>
    </lineage>
</organism>
<dbReference type="Proteomes" id="UP000829685">
    <property type="component" value="Unassembled WGS sequence"/>
</dbReference>
<comment type="caution">
    <text evidence="9">The sequence shown here is derived from an EMBL/GenBank/DDBJ whole genome shotgun (WGS) entry which is preliminary data.</text>
</comment>
<dbReference type="PANTHER" id="PTHR43301">
    <property type="entry name" value="ARABINAN ENDO-1,5-ALPHA-L-ARABINOSIDASE"/>
    <property type="match status" value="1"/>
</dbReference>
<feature type="signal peptide" evidence="8">
    <location>
        <begin position="1"/>
        <end position="22"/>
    </location>
</feature>
<keyword evidence="8" id="KW-0732">Signal</keyword>
<evidence type="ECO:0000256" key="4">
    <source>
        <dbReference type="ARBA" id="ARBA00023295"/>
    </source>
</evidence>
<evidence type="ECO:0000256" key="5">
    <source>
        <dbReference type="ARBA" id="ARBA00042202"/>
    </source>
</evidence>
<sequence length="664" mass="72803">MHILRSAIPAIAAWSTLTSGLAIHDPAYYRNKARQTAAYDGYVFAFFTNDTLAGEKIYLAASNGNNALDWTELNGNQPILTSTKGTGGVRDPFVIRSPDGNTFYLIATDLSIGSGTSWGASVRTGSRYLEVWESNDLVNWSEQRHVLVSPETAGNTWAPEAYWDEDLNAYVVFWASSLYEESDTAHTGTSYHRVLYATTTDFVTFSEPVIWEDSGVSRIDSTVIDVDGVYYRFTKDEGGSATGCTDIIQESSTNLLATNWTTVASCIGAKAGTSNVEGPTIFKSNPNDVNGDKYYLFVDEYSGRHYLPLETEDISKPNWQLASSYSLPASPRHGTVLPVTADELSAISAKFSAKRSVVQKRASPVLPGYTADPNIAVFGKTYYIYPTTDGLSDWGAKDFYVWSSTDLVSWTRNDNPILTLNGPDGNVPWATGNAWAPTIAEKNGKYYFYFCGHNPTYNAQNIGVAVADSPEGPFTAQEGPLITNTESLTSSQAIDPDVFADPVTGKYWFFWGNGNCLYAELSDDMLSIKPETIGEITGLTDYREGTFVNYRNGLYHLTYSIDDTRSPDYRVGYATATSPTGPYTYHGVVLQKDEAQGILGTGHNSIIGILGTDDWYMAYHRFAIPNGNGTMREVTIDRVTFDPDTGLMQTVIPTLSSVEAETVP</sequence>
<dbReference type="EMBL" id="JAFIMR010000044">
    <property type="protein sequence ID" value="KAI1856352.1"/>
    <property type="molecule type" value="Genomic_DNA"/>
</dbReference>
<accession>A0A9P9WC54</accession>